<evidence type="ECO:0000313" key="9">
    <source>
        <dbReference type="Proteomes" id="UP000545037"/>
    </source>
</evidence>
<keyword evidence="3 6" id="KW-0812">Transmembrane</keyword>
<dbReference type="InterPro" id="IPR003838">
    <property type="entry name" value="ABC3_permease_C"/>
</dbReference>
<feature type="domain" description="ABC3 transporter permease C-terminal" evidence="7">
    <location>
        <begin position="27"/>
        <end position="84"/>
    </location>
</feature>
<evidence type="ECO:0000256" key="2">
    <source>
        <dbReference type="ARBA" id="ARBA00022475"/>
    </source>
</evidence>
<dbReference type="AlphaFoldDB" id="A0A7W9CIT1"/>
<proteinExistence type="predicted"/>
<keyword evidence="4 6" id="KW-1133">Transmembrane helix</keyword>
<evidence type="ECO:0000259" key="7">
    <source>
        <dbReference type="Pfam" id="PF02687"/>
    </source>
</evidence>
<evidence type="ECO:0000256" key="3">
    <source>
        <dbReference type="ARBA" id="ARBA00022692"/>
    </source>
</evidence>
<organism evidence="8 9">
    <name type="scientific">Brevundimonas variabilis</name>
    <dbReference type="NCBI Taxonomy" id="74312"/>
    <lineage>
        <taxon>Bacteria</taxon>
        <taxon>Pseudomonadati</taxon>
        <taxon>Pseudomonadota</taxon>
        <taxon>Alphaproteobacteria</taxon>
        <taxon>Caulobacterales</taxon>
        <taxon>Caulobacteraceae</taxon>
        <taxon>Brevundimonas</taxon>
    </lineage>
</organism>
<dbReference type="Proteomes" id="UP000545037">
    <property type="component" value="Unassembled WGS sequence"/>
</dbReference>
<keyword evidence="9" id="KW-1185">Reference proteome</keyword>
<keyword evidence="5 6" id="KW-0472">Membrane</keyword>
<evidence type="ECO:0000313" key="8">
    <source>
        <dbReference type="EMBL" id="MBB5746256.1"/>
    </source>
</evidence>
<sequence length="86" mass="8692">MGGRLRLKSGREGAFWAAAVNLTAPVAGGLGVAGAVSAYLDERKRSIATLKALGAEGALVRDIYLIQISALAALGGAVSLTLTCLH</sequence>
<name>A0A7W9CIT1_9CAUL</name>
<evidence type="ECO:0000256" key="4">
    <source>
        <dbReference type="ARBA" id="ARBA00022989"/>
    </source>
</evidence>
<feature type="transmembrane region" description="Helical" evidence="6">
    <location>
        <begin position="63"/>
        <end position="85"/>
    </location>
</feature>
<feature type="transmembrane region" description="Helical" evidence="6">
    <location>
        <begin position="14"/>
        <end position="40"/>
    </location>
</feature>
<accession>A0A7W9CIT1</accession>
<comment type="subcellular location">
    <subcellularLocation>
        <location evidence="1">Cell membrane</location>
        <topology evidence="1">Multi-pass membrane protein</topology>
    </subcellularLocation>
</comment>
<dbReference type="GO" id="GO:0005886">
    <property type="term" value="C:plasma membrane"/>
    <property type="evidence" value="ECO:0007669"/>
    <property type="project" value="UniProtKB-SubCell"/>
</dbReference>
<reference evidence="8 9" key="1">
    <citation type="submission" date="2020-08" db="EMBL/GenBank/DDBJ databases">
        <title>Genomic Encyclopedia of Type Strains, Phase IV (KMG-IV): sequencing the most valuable type-strain genomes for metagenomic binning, comparative biology and taxonomic classification.</title>
        <authorList>
            <person name="Goeker M."/>
        </authorList>
    </citation>
    <scope>NUCLEOTIDE SEQUENCE [LARGE SCALE GENOMIC DNA]</scope>
    <source>
        <strain evidence="8 9">DSM 4737</strain>
    </source>
</reference>
<gene>
    <name evidence="8" type="ORF">GGR13_001860</name>
</gene>
<dbReference type="EMBL" id="JACHOR010000003">
    <property type="protein sequence ID" value="MBB5746256.1"/>
    <property type="molecule type" value="Genomic_DNA"/>
</dbReference>
<evidence type="ECO:0000256" key="5">
    <source>
        <dbReference type="ARBA" id="ARBA00023136"/>
    </source>
</evidence>
<dbReference type="RefSeq" id="WP_343060330.1">
    <property type="nucleotide sequence ID" value="NZ_JACHOR010000003.1"/>
</dbReference>
<dbReference type="Pfam" id="PF02687">
    <property type="entry name" value="FtsX"/>
    <property type="match status" value="1"/>
</dbReference>
<protein>
    <submittedName>
        <fullName evidence="8">Putative lysophospholipase L1 biosynthesis ABC-type transport system permease subunit</fullName>
    </submittedName>
</protein>
<evidence type="ECO:0000256" key="6">
    <source>
        <dbReference type="SAM" id="Phobius"/>
    </source>
</evidence>
<comment type="caution">
    <text evidence="8">The sequence shown here is derived from an EMBL/GenBank/DDBJ whole genome shotgun (WGS) entry which is preliminary data.</text>
</comment>
<evidence type="ECO:0000256" key="1">
    <source>
        <dbReference type="ARBA" id="ARBA00004651"/>
    </source>
</evidence>
<keyword evidence="2" id="KW-1003">Cell membrane</keyword>